<dbReference type="OrthoDB" id="9806017at2"/>
<dbReference type="InterPro" id="IPR001109">
    <property type="entry name" value="Hydrogenase_HupF/HypC"/>
</dbReference>
<dbReference type="GO" id="GO:1902670">
    <property type="term" value="F:carbon dioxide binding"/>
    <property type="evidence" value="ECO:0007669"/>
    <property type="project" value="TreeGrafter"/>
</dbReference>
<keyword evidence="3" id="KW-1185">Reference proteome</keyword>
<evidence type="ECO:0000313" key="2">
    <source>
        <dbReference type="EMBL" id="SEF44405.1"/>
    </source>
</evidence>
<dbReference type="PRINTS" id="PR00445">
    <property type="entry name" value="HUPFHYPC"/>
</dbReference>
<sequence>MCLAVPGKIVSIQVEEYLGLRRGQIDFGGIRKEVCLDYTPEALVGDFVMVHVGFALSIVNEVEAHRVFAALREFDLLEDLETPGAG</sequence>
<dbReference type="RefSeq" id="WP_103931033.1">
    <property type="nucleotide sequence ID" value="NZ_FNVA01000001.1"/>
</dbReference>
<dbReference type="Gene3D" id="2.30.30.140">
    <property type="match status" value="1"/>
</dbReference>
<evidence type="ECO:0000313" key="3">
    <source>
        <dbReference type="Proteomes" id="UP000236728"/>
    </source>
</evidence>
<accession>A0A1H5S1E6</accession>
<dbReference type="Proteomes" id="UP000236728">
    <property type="component" value="Unassembled WGS sequence"/>
</dbReference>
<dbReference type="PANTHER" id="PTHR35177:SF2">
    <property type="entry name" value="HYDROGENASE MATURATION FACTOR HYBG"/>
    <property type="match status" value="1"/>
</dbReference>
<proteinExistence type="inferred from homology"/>
<dbReference type="Pfam" id="PF01455">
    <property type="entry name" value="HupF_HypC"/>
    <property type="match status" value="1"/>
</dbReference>
<dbReference type="InterPro" id="IPR019812">
    <property type="entry name" value="Hydgase_assmbl_chp_CS"/>
</dbReference>
<dbReference type="SUPFAM" id="SSF159127">
    <property type="entry name" value="HupF/HypC-like"/>
    <property type="match status" value="1"/>
</dbReference>
<name>A0A1H5S1E6_9BACT</name>
<dbReference type="AlphaFoldDB" id="A0A1H5S1E6"/>
<evidence type="ECO:0000256" key="1">
    <source>
        <dbReference type="ARBA" id="ARBA00006018"/>
    </source>
</evidence>
<comment type="similarity">
    <text evidence="1">Belongs to the HupF/HypC family.</text>
</comment>
<reference evidence="2 3" key="1">
    <citation type="submission" date="2016-10" db="EMBL/GenBank/DDBJ databases">
        <authorList>
            <person name="de Groot N.N."/>
        </authorList>
    </citation>
    <scope>NUCLEOTIDE SEQUENCE [LARGE SCALE GENOMIC DNA]</scope>
    <source>
        <strain evidence="2 3">DSM 22489</strain>
    </source>
</reference>
<dbReference type="GO" id="GO:0005506">
    <property type="term" value="F:iron ion binding"/>
    <property type="evidence" value="ECO:0007669"/>
    <property type="project" value="TreeGrafter"/>
</dbReference>
<dbReference type="GO" id="GO:0051604">
    <property type="term" value="P:protein maturation"/>
    <property type="evidence" value="ECO:0007669"/>
    <property type="project" value="TreeGrafter"/>
</dbReference>
<gene>
    <name evidence="2" type="ORF">SAMN05421819_0038</name>
</gene>
<dbReference type="PROSITE" id="PS01097">
    <property type="entry name" value="HUPF_HYPC"/>
    <property type="match status" value="1"/>
</dbReference>
<dbReference type="NCBIfam" id="TIGR00074">
    <property type="entry name" value="hypC_hupF"/>
    <property type="match status" value="1"/>
</dbReference>
<organism evidence="2 3">
    <name type="scientific">Bryocella elongata</name>
    <dbReference type="NCBI Taxonomy" id="863522"/>
    <lineage>
        <taxon>Bacteria</taxon>
        <taxon>Pseudomonadati</taxon>
        <taxon>Acidobacteriota</taxon>
        <taxon>Terriglobia</taxon>
        <taxon>Terriglobales</taxon>
        <taxon>Acidobacteriaceae</taxon>
        <taxon>Bryocella</taxon>
    </lineage>
</organism>
<protein>
    <submittedName>
        <fullName evidence="2">Hydrogenase maturation protein HypC</fullName>
    </submittedName>
</protein>
<dbReference type="EMBL" id="FNVA01000001">
    <property type="protein sequence ID" value="SEF44405.1"/>
    <property type="molecule type" value="Genomic_DNA"/>
</dbReference>
<dbReference type="PANTHER" id="PTHR35177">
    <property type="entry name" value="HYDROGENASE MATURATION FACTOR HYBG"/>
    <property type="match status" value="1"/>
</dbReference>